<dbReference type="Proteomes" id="UP001282288">
    <property type="component" value="Unassembled WGS sequence"/>
</dbReference>
<evidence type="ECO:0000313" key="2">
    <source>
        <dbReference type="EMBL" id="MDX2962376.1"/>
    </source>
</evidence>
<dbReference type="Proteomes" id="UP001272987">
    <property type="component" value="Unassembled WGS sequence"/>
</dbReference>
<keyword evidence="1" id="KW-0732">Signal</keyword>
<dbReference type="AlphaFoldDB" id="A0AAP6EHG5"/>
<evidence type="ECO:0000313" key="4">
    <source>
        <dbReference type="Proteomes" id="UP001272987"/>
    </source>
</evidence>
<organism evidence="2 5">
    <name type="scientific">Streptomyces acidiscabies</name>
    <dbReference type="NCBI Taxonomy" id="42234"/>
    <lineage>
        <taxon>Bacteria</taxon>
        <taxon>Bacillati</taxon>
        <taxon>Actinomycetota</taxon>
        <taxon>Actinomycetes</taxon>
        <taxon>Kitasatosporales</taxon>
        <taxon>Streptomycetaceae</taxon>
        <taxon>Streptomyces</taxon>
    </lineage>
</organism>
<name>A0AAP6EHG5_9ACTN</name>
<protein>
    <submittedName>
        <fullName evidence="2">Uncharacterized protein</fullName>
    </submittedName>
</protein>
<evidence type="ECO:0000313" key="3">
    <source>
        <dbReference type="EMBL" id="MDX3019828.1"/>
    </source>
</evidence>
<feature type="signal peptide" evidence="1">
    <location>
        <begin position="1"/>
        <end position="38"/>
    </location>
</feature>
<evidence type="ECO:0000256" key="1">
    <source>
        <dbReference type="SAM" id="SignalP"/>
    </source>
</evidence>
<dbReference type="EMBL" id="JARAWP010000010">
    <property type="protein sequence ID" value="MDX3019828.1"/>
    <property type="molecule type" value="Genomic_DNA"/>
</dbReference>
<dbReference type="GeneID" id="69804828"/>
<dbReference type="RefSeq" id="WP_010353448.1">
    <property type="nucleotide sequence ID" value="NZ_CP122369.1"/>
</dbReference>
<proteinExistence type="predicted"/>
<accession>A0AAP6EHG5</accession>
<gene>
    <name evidence="2" type="ORF">PV399_22070</name>
    <name evidence="3" type="ORF">PV666_18290</name>
</gene>
<feature type="chain" id="PRO_5042839048" evidence="1">
    <location>
        <begin position="39"/>
        <end position="117"/>
    </location>
</feature>
<keyword evidence="4" id="KW-1185">Reference proteome</keyword>
<sequence>MAEFTQSAPRARKKMAQAFAIAGLAAAAVTVTAPTALASGTSTTTYGCYSTWGNTGSNGHCQSVGRTGDFQNEVDCSFGGDSSVWYLFHKGDSKPTWGYAECTFSANKSWINFKIDS</sequence>
<dbReference type="EMBL" id="JARAWC010000015">
    <property type="protein sequence ID" value="MDX2962376.1"/>
    <property type="molecule type" value="Genomic_DNA"/>
</dbReference>
<evidence type="ECO:0000313" key="5">
    <source>
        <dbReference type="Proteomes" id="UP001282288"/>
    </source>
</evidence>
<comment type="caution">
    <text evidence="2">The sequence shown here is derived from an EMBL/GenBank/DDBJ whole genome shotgun (WGS) entry which is preliminary data.</text>
</comment>
<reference evidence="2 4" key="1">
    <citation type="journal article" date="2023" name="Microb. Genom.">
        <title>Mesoterricola silvestris gen. nov., sp. nov., Mesoterricola sediminis sp. nov., Geothrix oryzae sp. nov., Geothrix edaphica sp. nov., Geothrix rubra sp. nov., and Geothrix limicola sp. nov., six novel members of Acidobacteriota isolated from soils.</title>
        <authorList>
            <person name="Weisberg A.J."/>
            <person name="Pearce E."/>
            <person name="Kramer C.G."/>
            <person name="Chang J.H."/>
            <person name="Clarke C.R."/>
        </authorList>
    </citation>
    <scope>NUCLEOTIDE SEQUENCE</scope>
    <source>
        <strain evidence="3 4">NB05-1H</strain>
        <strain evidence="2">NRRL_B-16521</strain>
    </source>
</reference>